<dbReference type="GO" id="GO:0006401">
    <property type="term" value="P:RNA catabolic process"/>
    <property type="evidence" value="ECO:0007669"/>
    <property type="project" value="InterPro"/>
</dbReference>
<evidence type="ECO:0000313" key="6">
    <source>
        <dbReference type="Proteomes" id="UP000226431"/>
    </source>
</evidence>
<protein>
    <recommendedName>
        <fullName evidence="7">Superkiller protein 3</fullName>
    </recommendedName>
</protein>
<evidence type="ECO:0008006" key="7">
    <source>
        <dbReference type="Google" id="ProtNLM"/>
    </source>
</evidence>
<dbReference type="Proteomes" id="UP000226431">
    <property type="component" value="Unassembled WGS sequence"/>
</dbReference>
<feature type="repeat" description="TPR" evidence="3">
    <location>
        <begin position="655"/>
        <end position="688"/>
    </location>
</feature>
<reference evidence="5 6" key="1">
    <citation type="submission" date="2017-06" db="EMBL/GenBank/DDBJ databases">
        <title>Ant-infecting Ophiocordyceps genomes reveal a high diversity of potential behavioral manipulation genes and a possible major role for enterotoxins.</title>
        <authorList>
            <person name="De Bekker C."/>
            <person name="Evans H.C."/>
            <person name="Brachmann A."/>
            <person name="Hughes D.P."/>
        </authorList>
    </citation>
    <scope>NUCLEOTIDE SEQUENCE [LARGE SCALE GENOMIC DNA]</scope>
    <source>
        <strain evidence="5 6">Map16</strain>
    </source>
</reference>
<evidence type="ECO:0000256" key="4">
    <source>
        <dbReference type="SAM" id="MobiDB-lite"/>
    </source>
</evidence>
<dbReference type="PROSITE" id="PS50005">
    <property type="entry name" value="TPR"/>
    <property type="match status" value="3"/>
</dbReference>
<dbReference type="Gene3D" id="1.25.40.10">
    <property type="entry name" value="Tetratricopeptide repeat domain"/>
    <property type="match status" value="6"/>
</dbReference>
<dbReference type="InterPro" id="IPR011990">
    <property type="entry name" value="TPR-like_helical_dom_sf"/>
</dbReference>
<dbReference type="STRING" id="2004952.A0A2C5ZKK1"/>
<keyword evidence="1" id="KW-0677">Repeat</keyword>
<organism evidence="5 6">
    <name type="scientific">Ophiocordyceps camponoti-rufipedis</name>
    <dbReference type="NCBI Taxonomy" id="2004952"/>
    <lineage>
        <taxon>Eukaryota</taxon>
        <taxon>Fungi</taxon>
        <taxon>Dikarya</taxon>
        <taxon>Ascomycota</taxon>
        <taxon>Pezizomycotina</taxon>
        <taxon>Sordariomycetes</taxon>
        <taxon>Hypocreomycetidae</taxon>
        <taxon>Hypocreales</taxon>
        <taxon>Ophiocordycipitaceae</taxon>
        <taxon>Ophiocordyceps</taxon>
    </lineage>
</organism>
<feature type="region of interest" description="Disordered" evidence="4">
    <location>
        <begin position="323"/>
        <end position="352"/>
    </location>
</feature>
<evidence type="ECO:0000256" key="2">
    <source>
        <dbReference type="ARBA" id="ARBA00022803"/>
    </source>
</evidence>
<dbReference type="PANTHER" id="PTHR15704:SF7">
    <property type="entry name" value="SUPERKILLER COMPLEX PROTEIN 3"/>
    <property type="match status" value="1"/>
</dbReference>
<gene>
    <name evidence="5" type="ORF">CDD80_1969</name>
</gene>
<evidence type="ECO:0000313" key="5">
    <source>
        <dbReference type="EMBL" id="PHH80330.1"/>
    </source>
</evidence>
<sequence length="1424" mass="157621">MSRSKAMLKGINDAIRQNKFDDAVKAARELLSKDAKNYQGRVFLAFALDNKNESIEAETVYLEAIESRPQDPQAYQGLVKVYEKMGTRKLADYQRIVISLARILADAGETYKSQDVVDKFIDFARSQGSPLQYADALCIRLPESPLYSVLEGRFPRPAETYETITRIVEDAEKRRINTLIGERRTRLGATLVDVTLQVKREVYGQSRLEHLYRQLINWTSDDNVRRMYEEKLLQYCHDRLLVLPSAVKLEQQSVVIGLARDMVIIKHPFKLAWDIAVNWQDNKEISDWDVDLLRNYCSFFPESDLYKVITAYLTSSFSPFPELKKPDNQNASTAPSDDSEDDDDGGGAPTAWVPLTEEDRLVMITEGMSMSESTFAYRLAGHYFLQLGEYETTVDFMRKAQQYVTKERASTGLPFRDTQDAYSLYLATALVYYQSPRHHQEAKALFDGVLEHDETRTSALIGVGLIFEEEQDYDEAIDFLSRALERDGSNLRVRSEAAWVKALKGDWQTAKDELMCCIEPLESQGVIAKELLADTQYRVGCCIWNLETGRQARKQKKGECAYAYWLTALGNNMKHAPCYTSLGVFYRDYAKDRNRARRCFQKALELSSAEVVSAQSLAQSFAEDADWERVELVARRVVDSGVVRPPPGSKRKGISWPFSALGVAELNKRDFHKAIVSFQSALKLSPDDYHSWVGLGESYHSSGRFMAATKAILNAQELETDGRDVSADTWFTKYMLANIKRELGEYDESMILYRSVLETRPAEEGVILALMQTMTENALSSVENGLFGKAVQLAIDTVHVAADTGPKVRGTFNFWKSLAEACSVFTLVHSRAADFPTQALRGLLEASDQDAYDFLANIDKIGTDVVYAKGIYAEDEQPGVDRTRCVHATILCHKQAIHISSSDQHAQAVAHYNLGWAEYRAHVCLPLDVRRKPSSYLRASVRALKRSIELESGNAEFWNALGVATSEINPAVSQHALVRSLHLNERSPATWTNLGTLALLSKDLKLANEALTRAQSTDPDYAHAWLGQAFIALLVGDADEARSLFTHALDIAESCSLPSRQHYAAAVFDRVLSSGASDSSVVSLIQPLFALGQVQSLRPQDLVFTHMATLFLERTRESPRAMRTLKDMCGAIEADYETTESADSLVRFTLAKADLARAYLADGSYEEAVECGETALGLSGEEGEGELTGEQRKRVRLSAQLTTGLGHFFLGAFDEAEKCFEAALEESGGDPDAACLLAQVLWAQGSEASRQRARNTLLDVVETRPDHVQSVLLLGTVALVDNDEAGLEAVTEALQGLRASDGVTTTEQSQACDVLGAIAMKSAGDDGSSQEDEMLAQLQTDMMLRPHLPDGWGSLAEATGDGHAAAMALRVAVRGIPPRGALEAEQLARAYAGTGLAADAQRAMMVAPWAAVGREALKAATEGV</sequence>
<comment type="caution">
    <text evidence="5">The sequence shown here is derived from an EMBL/GenBank/DDBJ whole genome shotgun (WGS) entry which is preliminary data.</text>
</comment>
<dbReference type="Pfam" id="PF13432">
    <property type="entry name" value="TPR_16"/>
    <property type="match status" value="4"/>
</dbReference>
<evidence type="ECO:0000256" key="3">
    <source>
        <dbReference type="PROSITE-ProRule" id="PRU00339"/>
    </source>
</evidence>
<dbReference type="SUPFAM" id="SSF48452">
    <property type="entry name" value="TPR-like"/>
    <property type="match status" value="4"/>
</dbReference>
<dbReference type="Pfam" id="PF13181">
    <property type="entry name" value="TPR_8"/>
    <property type="match status" value="1"/>
</dbReference>
<feature type="repeat" description="TPR" evidence="3">
    <location>
        <begin position="457"/>
        <end position="490"/>
    </location>
</feature>
<accession>A0A2C5ZKK1</accession>
<keyword evidence="6" id="KW-1185">Reference proteome</keyword>
<dbReference type="GO" id="GO:0055087">
    <property type="term" value="C:Ski complex"/>
    <property type="evidence" value="ECO:0007669"/>
    <property type="project" value="InterPro"/>
</dbReference>
<dbReference type="InterPro" id="IPR019734">
    <property type="entry name" value="TPR_rpt"/>
</dbReference>
<dbReference type="InterPro" id="IPR040962">
    <property type="entry name" value="TPR_22"/>
</dbReference>
<dbReference type="OrthoDB" id="421075at2759"/>
<proteinExistence type="predicted"/>
<dbReference type="Pfam" id="PF18833">
    <property type="entry name" value="TPR_22"/>
    <property type="match status" value="1"/>
</dbReference>
<feature type="repeat" description="TPR" evidence="3">
    <location>
        <begin position="988"/>
        <end position="1021"/>
    </location>
</feature>
<keyword evidence="2 3" id="KW-0802">TPR repeat</keyword>
<name>A0A2C5ZKK1_9HYPO</name>
<dbReference type="EMBL" id="NJES01000019">
    <property type="protein sequence ID" value="PHH80330.1"/>
    <property type="molecule type" value="Genomic_DNA"/>
</dbReference>
<dbReference type="SMART" id="SM00028">
    <property type="entry name" value="TPR"/>
    <property type="match status" value="11"/>
</dbReference>
<dbReference type="PANTHER" id="PTHR15704">
    <property type="entry name" value="SUPERKILLER 3 PROTEIN-RELATED"/>
    <property type="match status" value="1"/>
</dbReference>
<dbReference type="InterPro" id="IPR039226">
    <property type="entry name" value="Ski3/TTC37"/>
</dbReference>
<evidence type="ECO:0000256" key="1">
    <source>
        <dbReference type="ARBA" id="ARBA00022737"/>
    </source>
</evidence>